<evidence type="ECO:0000256" key="6">
    <source>
        <dbReference type="ARBA" id="ARBA00023136"/>
    </source>
</evidence>
<comment type="subcellular location">
    <subcellularLocation>
        <location evidence="1">Membrane</location>
        <topology evidence="1">Multi-pass membrane protein</topology>
    </subcellularLocation>
</comment>
<keyword evidence="2 8" id="KW-0812">Transmembrane</keyword>
<dbReference type="SMART" id="SM00248">
    <property type="entry name" value="ANK"/>
    <property type="match status" value="7"/>
</dbReference>
<dbReference type="GO" id="GO:0005886">
    <property type="term" value="C:plasma membrane"/>
    <property type="evidence" value="ECO:0007669"/>
    <property type="project" value="TreeGrafter"/>
</dbReference>
<comment type="caution">
    <text evidence="10">The sequence shown here is derived from an EMBL/GenBank/DDBJ whole genome shotgun (WGS) entry which is preliminary data.</text>
</comment>
<gene>
    <name evidence="10" type="ORF">PVL29_002319</name>
</gene>
<keyword evidence="3" id="KW-0677">Repeat</keyword>
<dbReference type="Gene3D" id="1.25.40.20">
    <property type="entry name" value="Ankyrin repeat-containing domain"/>
    <property type="match status" value="1"/>
</dbReference>
<proteinExistence type="predicted"/>
<sequence length="579" mass="64144">MEYSSTQIAAEGANITHMDAKFYKAAAHGHTKILEQMSEDDIRFQLTPKKNTILHIAARFGQSDCVEWILHFHQCSSLLRQPNLKGDLPLHIAAREGHFEMVNALVCAAKALNEEMESGVDADKAMLRTMNLEKETAFHQAVRYHHPQVVEFLIEEDPEFTYGANVRGQTPLYMAVERGFGDLVDMIISSCTSAAHTGILGRTVLHAAIASNDQGLTKKILEWKPALTKEVDENGWSPLHCAAYLGNITIVRQLLEKSDKHVVYLGLKDSNKTALHIAASQGHMDVVKELVSHFPDCCEQVDNEGNNALHLVMTGMNKHDAEGFLRDQWLSSRELINEMDHEGNTPLHLLAQSQLDIFLFPSDRKVDKMTFNNENLTAMDIILSTKDLHGDKGSILRRLRNAKASVGPLGWQKVIKEKGDRSKSKEQGMVEDKQTSALKRRGEIHLIVATLIATVTFAAGFTLPGGYNDEGGDQGMAILTKSAAFKAFIVTDTTALVLSVSAVCVYFFTALHVRKAFLIKLLIWGFLLTNLAMVAMVVAFMTGLYAVLPHSSGLAPATCALCCCFFIFFCYTCKKFINS</sequence>
<feature type="repeat" description="ANK" evidence="7">
    <location>
        <begin position="85"/>
        <end position="106"/>
    </location>
</feature>
<dbReference type="Pfam" id="PF12796">
    <property type="entry name" value="Ank_2"/>
    <property type="match status" value="3"/>
</dbReference>
<keyword evidence="6 8" id="KW-0472">Membrane</keyword>
<evidence type="ECO:0000256" key="4">
    <source>
        <dbReference type="ARBA" id="ARBA00022989"/>
    </source>
</evidence>
<dbReference type="AlphaFoldDB" id="A0AA39AGM7"/>
<dbReference type="EMBL" id="JARBHA010000002">
    <property type="protein sequence ID" value="KAJ9707280.1"/>
    <property type="molecule type" value="Genomic_DNA"/>
</dbReference>
<dbReference type="InterPro" id="IPR036770">
    <property type="entry name" value="Ankyrin_rpt-contain_sf"/>
</dbReference>
<dbReference type="PROSITE" id="PS50297">
    <property type="entry name" value="ANK_REP_REGION"/>
    <property type="match status" value="3"/>
</dbReference>
<organism evidence="10 11">
    <name type="scientific">Vitis rotundifolia</name>
    <name type="common">Muscadine grape</name>
    <dbReference type="NCBI Taxonomy" id="103349"/>
    <lineage>
        <taxon>Eukaryota</taxon>
        <taxon>Viridiplantae</taxon>
        <taxon>Streptophyta</taxon>
        <taxon>Embryophyta</taxon>
        <taxon>Tracheophyta</taxon>
        <taxon>Spermatophyta</taxon>
        <taxon>Magnoliopsida</taxon>
        <taxon>eudicotyledons</taxon>
        <taxon>Gunneridae</taxon>
        <taxon>Pentapetalae</taxon>
        <taxon>rosids</taxon>
        <taxon>Vitales</taxon>
        <taxon>Vitaceae</taxon>
        <taxon>Viteae</taxon>
        <taxon>Vitis</taxon>
    </lineage>
</organism>
<dbReference type="SUPFAM" id="SSF48403">
    <property type="entry name" value="Ankyrin repeat"/>
    <property type="match status" value="1"/>
</dbReference>
<feature type="domain" description="PGG" evidence="9">
    <location>
        <begin position="437"/>
        <end position="547"/>
    </location>
</feature>
<dbReference type="PROSITE" id="PS50088">
    <property type="entry name" value="ANK_REPEAT"/>
    <property type="match status" value="3"/>
</dbReference>
<keyword evidence="5 7" id="KW-0040">ANK repeat</keyword>
<evidence type="ECO:0000256" key="3">
    <source>
        <dbReference type="ARBA" id="ARBA00022737"/>
    </source>
</evidence>
<protein>
    <recommendedName>
        <fullName evidence="9">PGG domain-containing protein</fullName>
    </recommendedName>
</protein>
<evidence type="ECO:0000313" key="11">
    <source>
        <dbReference type="Proteomes" id="UP001168098"/>
    </source>
</evidence>
<evidence type="ECO:0000256" key="8">
    <source>
        <dbReference type="SAM" id="Phobius"/>
    </source>
</evidence>
<feature type="transmembrane region" description="Helical" evidence="8">
    <location>
        <begin position="521"/>
        <end position="548"/>
    </location>
</feature>
<name>A0AA39AGM7_VITRO</name>
<evidence type="ECO:0000256" key="5">
    <source>
        <dbReference type="ARBA" id="ARBA00023043"/>
    </source>
</evidence>
<dbReference type="InterPro" id="IPR002110">
    <property type="entry name" value="Ankyrin_rpt"/>
</dbReference>
<accession>A0AA39AGM7</accession>
<feature type="repeat" description="ANK" evidence="7">
    <location>
        <begin position="270"/>
        <end position="293"/>
    </location>
</feature>
<feature type="repeat" description="ANK" evidence="7">
    <location>
        <begin position="234"/>
        <end position="258"/>
    </location>
</feature>
<evidence type="ECO:0000259" key="9">
    <source>
        <dbReference type="Pfam" id="PF13962"/>
    </source>
</evidence>
<keyword evidence="4 8" id="KW-1133">Transmembrane helix</keyword>
<feature type="transmembrane region" description="Helical" evidence="8">
    <location>
        <begin position="444"/>
        <end position="463"/>
    </location>
</feature>
<evidence type="ECO:0000256" key="2">
    <source>
        <dbReference type="ARBA" id="ARBA00022692"/>
    </source>
</evidence>
<dbReference type="PANTHER" id="PTHR24186">
    <property type="entry name" value="PROTEIN PHOSPHATASE 1 REGULATORY SUBUNIT"/>
    <property type="match status" value="1"/>
</dbReference>
<dbReference type="InterPro" id="IPR026961">
    <property type="entry name" value="PGG_dom"/>
</dbReference>
<dbReference type="PANTHER" id="PTHR24186:SF53">
    <property type="entry name" value="PGG DOMAIN-CONTAINING PROTEIN"/>
    <property type="match status" value="1"/>
</dbReference>
<reference evidence="10 11" key="1">
    <citation type="journal article" date="2023" name="BMC Biotechnol.">
        <title>Vitis rotundifolia cv Carlos genome sequencing.</title>
        <authorList>
            <person name="Huff M."/>
            <person name="Hulse-Kemp A."/>
            <person name="Scheffler B."/>
            <person name="Youngblood R."/>
            <person name="Simpson S."/>
            <person name="Babiker E."/>
            <person name="Staton M."/>
        </authorList>
    </citation>
    <scope>NUCLEOTIDE SEQUENCE [LARGE SCALE GENOMIC DNA]</scope>
    <source>
        <tissue evidence="10">Leaf</tissue>
    </source>
</reference>
<keyword evidence="11" id="KW-1185">Reference proteome</keyword>
<feature type="transmembrane region" description="Helical" evidence="8">
    <location>
        <begin position="483"/>
        <end position="509"/>
    </location>
</feature>
<evidence type="ECO:0000256" key="1">
    <source>
        <dbReference type="ARBA" id="ARBA00004141"/>
    </source>
</evidence>
<evidence type="ECO:0000256" key="7">
    <source>
        <dbReference type="PROSITE-ProRule" id="PRU00023"/>
    </source>
</evidence>
<dbReference type="Proteomes" id="UP001168098">
    <property type="component" value="Unassembled WGS sequence"/>
</dbReference>
<feature type="transmembrane region" description="Helical" evidence="8">
    <location>
        <begin position="554"/>
        <end position="573"/>
    </location>
</feature>
<dbReference type="Pfam" id="PF13962">
    <property type="entry name" value="PGG"/>
    <property type="match status" value="1"/>
</dbReference>
<evidence type="ECO:0000313" key="10">
    <source>
        <dbReference type="EMBL" id="KAJ9707280.1"/>
    </source>
</evidence>